<keyword evidence="3" id="KW-0064">Aspartyl protease</keyword>
<evidence type="ECO:0000313" key="9">
    <source>
        <dbReference type="Proteomes" id="UP000631114"/>
    </source>
</evidence>
<dbReference type="InterPro" id="IPR051708">
    <property type="entry name" value="Plant_Aspart_Prot_A1"/>
</dbReference>
<dbReference type="InterPro" id="IPR034161">
    <property type="entry name" value="Pepsin-like_plant"/>
</dbReference>
<dbReference type="AlphaFoldDB" id="A0A835LUW5"/>
<keyword evidence="5" id="KW-0325">Glycoprotein</keyword>
<protein>
    <recommendedName>
        <fullName evidence="7">Peptidase A1 domain-containing protein</fullName>
    </recommendedName>
</protein>
<dbReference type="GO" id="GO:0006508">
    <property type="term" value="P:proteolysis"/>
    <property type="evidence" value="ECO:0007669"/>
    <property type="project" value="UniProtKB-KW"/>
</dbReference>
<evidence type="ECO:0000256" key="1">
    <source>
        <dbReference type="ARBA" id="ARBA00007447"/>
    </source>
</evidence>
<dbReference type="InterPro" id="IPR033121">
    <property type="entry name" value="PEPTIDASE_A1"/>
</dbReference>
<gene>
    <name evidence="8" type="ORF">IFM89_008606</name>
</gene>
<evidence type="ECO:0000313" key="8">
    <source>
        <dbReference type="EMBL" id="KAF9600371.1"/>
    </source>
</evidence>
<feature type="domain" description="Peptidase A1" evidence="7">
    <location>
        <begin position="57"/>
        <end position="420"/>
    </location>
</feature>
<feature type="region of interest" description="Disordered" evidence="6">
    <location>
        <begin position="94"/>
        <end position="117"/>
    </location>
</feature>
<reference evidence="8 9" key="1">
    <citation type="submission" date="2020-10" db="EMBL/GenBank/DDBJ databases">
        <title>The Coptis chinensis genome and diversification of protoberbering-type alkaloids.</title>
        <authorList>
            <person name="Wang B."/>
            <person name="Shu S."/>
            <person name="Song C."/>
            <person name="Liu Y."/>
        </authorList>
    </citation>
    <scope>NUCLEOTIDE SEQUENCE [LARGE SCALE GENOMIC DNA]</scope>
    <source>
        <strain evidence="8">HL-2020</strain>
        <tissue evidence="8">Leaf</tissue>
    </source>
</reference>
<dbReference type="Pfam" id="PF14543">
    <property type="entry name" value="TAXi_N"/>
    <property type="match status" value="1"/>
</dbReference>
<dbReference type="PANTHER" id="PTHR47967">
    <property type="entry name" value="OS07G0603500 PROTEIN-RELATED"/>
    <property type="match status" value="1"/>
</dbReference>
<dbReference type="PANTHER" id="PTHR47967:SF128">
    <property type="entry name" value="ASPARTIC PROTEINASE CDR1-LIKE"/>
    <property type="match status" value="1"/>
</dbReference>
<proteinExistence type="inferred from homology"/>
<comment type="caution">
    <text evidence="8">The sequence shown here is derived from an EMBL/GenBank/DDBJ whole genome shotgun (WGS) entry which is preliminary data.</text>
</comment>
<dbReference type="CDD" id="cd05476">
    <property type="entry name" value="pepsin_A_like_plant"/>
    <property type="match status" value="1"/>
</dbReference>
<comment type="similarity">
    <text evidence="1">Belongs to the peptidase A1 family.</text>
</comment>
<evidence type="ECO:0000259" key="7">
    <source>
        <dbReference type="PROSITE" id="PS51767"/>
    </source>
</evidence>
<dbReference type="Proteomes" id="UP000631114">
    <property type="component" value="Unassembled WGS sequence"/>
</dbReference>
<dbReference type="SUPFAM" id="SSF50630">
    <property type="entry name" value="Acid proteases"/>
    <property type="match status" value="1"/>
</dbReference>
<accession>A0A835LUW5</accession>
<evidence type="ECO:0000256" key="2">
    <source>
        <dbReference type="ARBA" id="ARBA00022670"/>
    </source>
</evidence>
<sequence length="429" mass="47852">MLAGKLINRKQCPFEYKCQYALRYGNGKISFGDIAQDTLSFNKETDDKQVATDTVLNSETVQIQVTAGELEKEIGNENELSGVSTEGCGVGQSFEQQEQDDNEGRQEESQDALLEEPQEDVEQVIVNDEVMTEKIHVDKQDARCPVQRGSGVCGLGDQCQYEESYADGTSTVGDIAEDTFSFKDSNGYFICPVVFGCGHENTDTSSKEKFPGVIGLNREPESLVTQLAIKQFAYCFAFYDVYSTTGYIKFGKAASITGLKTPLLSFKNLDDSSYFIDLEGISISGSRIPIPEGTFSVKGDYNETGGVFIDSGAEFTHLNRTGLNILIDEMVKIVDYVRVDHPHKSFQLCYRTAYLPSQSVTFHFKDADMALPEWNTWIQTDPNTVCLAMLPTDDRSVLGSFQQQNYNVGYDWENNVISFQLNYCDDDLD</sequence>
<keyword evidence="4" id="KW-0378">Hydrolase</keyword>
<dbReference type="InterPro" id="IPR032861">
    <property type="entry name" value="TAXi_N"/>
</dbReference>
<dbReference type="InterPro" id="IPR032799">
    <property type="entry name" value="TAXi_C"/>
</dbReference>
<dbReference type="GO" id="GO:0004190">
    <property type="term" value="F:aspartic-type endopeptidase activity"/>
    <property type="evidence" value="ECO:0007669"/>
    <property type="project" value="UniProtKB-KW"/>
</dbReference>
<dbReference type="InterPro" id="IPR021109">
    <property type="entry name" value="Peptidase_aspartic_dom_sf"/>
</dbReference>
<dbReference type="GO" id="GO:0005576">
    <property type="term" value="C:extracellular region"/>
    <property type="evidence" value="ECO:0007669"/>
    <property type="project" value="TreeGrafter"/>
</dbReference>
<evidence type="ECO:0000256" key="4">
    <source>
        <dbReference type="ARBA" id="ARBA00022801"/>
    </source>
</evidence>
<dbReference type="OrthoDB" id="2747330at2759"/>
<dbReference type="Gene3D" id="2.40.70.10">
    <property type="entry name" value="Acid Proteases"/>
    <property type="match status" value="2"/>
</dbReference>
<dbReference type="PROSITE" id="PS51767">
    <property type="entry name" value="PEPTIDASE_A1"/>
    <property type="match status" value="1"/>
</dbReference>
<dbReference type="EMBL" id="JADFTS010000006">
    <property type="protein sequence ID" value="KAF9600371.1"/>
    <property type="molecule type" value="Genomic_DNA"/>
</dbReference>
<evidence type="ECO:0000256" key="3">
    <source>
        <dbReference type="ARBA" id="ARBA00022750"/>
    </source>
</evidence>
<keyword evidence="9" id="KW-1185">Reference proteome</keyword>
<evidence type="ECO:0000256" key="6">
    <source>
        <dbReference type="SAM" id="MobiDB-lite"/>
    </source>
</evidence>
<dbReference type="Pfam" id="PF14541">
    <property type="entry name" value="TAXi_C"/>
    <property type="match status" value="1"/>
</dbReference>
<keyword evidence="2" id="KW-0645">Protease</keyword>
<organism evidence="8 9">
    <name type="scientific">Coptis chinensis</name>
    <dbReference type="NCBI Taxonomy" id="261450"/>
    <lineage>
        <taxon>Eukaryota</taxon>
        <taxon>Viridiplantae</taxon>
        <taxon>Streptophyta</taxon>
        <taxon>Embryophyta</taxon>
        <taxon>Tracheophyta</taxon>
        <taxon>Spermatophyta</taxon>
        <taxon>Magnoliopsida</taxon>
        <taxon>Ranunculales</taxon>
        <taxon>Ranunculaceae</taxon>
        <taxon>Coptidoideae</taxon>
        <taxon>Coptis</taxon>
    </lineage>
</organism>
<evidence type="ECO:0000256" key="5">
    <source>
        <dbReference type="ARBA" id="ARBA00023180"/>
    </source>
</evidence>
<name>A0A835LUW5_9MAGN</name>